<evidence type="ECO:0000313" key="11">
    <source>
        <dbReference type="Proteomes" id="UP000800041"/>
    </source>
</evidence>
<keyword evidence="5 8" id="KW-0694">RNA-binding</keyword>
<accession>A0A6G1HAX7</accession>
<dbReference type="GO" id="GO:0000340">
    <property type="term" value="F:RNA 7-methylguanosine cap binding"/>
    <property type="evidence" value="ECO:0007669"/>
    <property type="project" value="TreeGrafter"/>
</dbReference>
<name>A0A6G1HAX7_9PEZI</name>
<feature type="region of interest" description="Disordered" evidence="9">
    <location>
        <begin position="1"/>
        <end position="21"/>
    </location>
</feature>
<keyword evidence="4" id="KW-0810">Translation regulation</keyword>
<reference evidence="10" key="1">
    <citation type="journal article" date="2020" name="Stud. Mycol.">
        <title>101 Dothideomycetes genomes: a test case for predicting lifestyles and emergence of pathogens.</title>
        <authorList>
            <person name="Haridas S."/>
            <person name="Albert R."/>
            <person name="Binder M."/>
            <person name="Bloem J."/>
            <person name="Labutti K."/>
            <person name="Salamov A."/>
            <person name="Andreopoulos B."/>
            <person name="Baker S."/>
            <person name="Barry K."/>
            <person name="Bills G."/>
            <person name="Bluhm B."/>
            <person name="Cannon C."/>
            <person name="Castanera R."/>
            <person name="Culley D."/>
            <person name="Daum C."/>
            <person name="Ezra D."/>
            <person name="Gonzalez J."/>
            <person name="Henrissat B."/>
            <person name="Kuo A."/>
            <person name="Liang C."/>
            <person name="Lipzen A."/>
            <person name="Lutzoni F."/>
            <person name="Magnuson J."/>
            <person name="Mondo S."/>
            <person name="Nolan M."/>
            <person name="Ohm R."/>
            <person name="Pangilinan J."/>
            <person name="Park H.-J."/>
            <person name="Ramirez L."/>
            <person name="Alfaro M."/>
            <person name="Sun H."/>
            <person name="Tritt A."/>
            <person name="Yoshinaga Y."/>
            <person name="Zwiers L.-H."/>
            <person name="Turgeon B."/>
            <person name="Goodwin S."/>
            <person name="Spatafora J."/>
            <person name="Crous P."/>
            <person name="Grigoriev I."/>
        </authorList>
    </citation>
    <scope>NUCLEOTIDE SEQUENCE</scope>
    <source>
        <strain evidence="10">CBS 113979</strain>
    </source>
</reference>
<organism evidence="10 11">
    <name type="scientific">Aulographum hederae CBS 113979</name>
    <dbReference type="NCBI Taxonomy" id="1176131"/>
    <lineage>
        <taxon>Eukaryota</taxon>
        <taxon>Fungi</taxon>
        <taxon>Dikarya</taxon>
        <taxon>Ascomycota</taxon>
        <taxon>Pezizomycotina</taxon>
        <taxon>Dothideomycetes</taxon>
        <taxon>Pleosporomycetidae</taxon>
        <taxon>Aulographales</taxon>
        <taxon>Aulographaceae</taxon>
    </lineage>
</organism>
<evidence type="ECO:0000256" key="3">
    <source>
        <dbReference type="ARBA" id="ARBA00022540"/>
    </source>
</evidence>
<dbReference type="PANTHER" id="PTHR11960">
    <property type="entry name" value="EUKARYOTIC TRANSLATION INITIATION FACTOR 4E RELATED"/>
    <property type="match status" value="1"/>
</dbReference>
<keyword evidence="3 8" id="KW-0396">Initiation factor</keyword>
<evidence type="ECO:0000256" key="4">
    <source>
        <dbReference type="ARBA" id="ARBA00022845"/>
    </source>
</evidence>
<dbReference type="PROSITE" id="PS00813">
    <property type="entry name" value="IF4E"/>
    <property type="match status" value="1"/>
</dbReference>
<dbReference type="AlphaFoldDB" id="A0A6G1HAX7"/>
<dbReference type="Pfam" id="PF01652">
    <property type="entry name" value="IF4E"/>
    <property type="match status" value="1"/>
</dbReference>
<evidence type="ECO:0000256" key="7">
    <source>
        <dbReference type="ARBA" id="ARBA00062860"/>
    </source>
</evidence>
<comment type="subunit">
    <text evidence="7">eIF4F is a multi-subunit complex, the composition of which varies with external and internal environmental conditions. It is composed of at least eIF4A, eIF4E and eIF4G. eIF4E is also known to interact with other partners.</text>
</comment>
<evidence type="ECO:0000256" key="2">
    <source>
        <dbReference type="ARBA" id="ARBA00009860"/>
    </source>
</evidence>
<evidence type="ECO:0000256" key="6">
    <source>
        <dbReference type="ARBA" id="ARBA00022917"/>
    </source>
</evidence>
<dbReference type="OrthoDB" id="590761at2759"/>
<dbReference type="InterPro" id="IPR001040">
    <property type="entry name" value="TIF_eIF_4E"/>
</dbReference>
<protein>
    <submittedName>
        <fullName evidence="10">Eukaryotic translation initiation factor 4E</fullName>
    </submittedName>
</protein>
<evidence type="ECO:0000313" key="10">
    <source>
        <dbReference type="EMBL" id="KAF1990217.1"/>
    </source>
</evidence>
<dbReference type="Proteomes" id="UP000800041">
    <property type="component" value="Unassembled WGS sequence"/>
</dbReference>
<comment type="function">
    <text evidence="1">Recognizes and binds the 7-methylguanosine-containing mRNA cap during an early step in the initiation of protein synthesis and facilitates ribosome binding by inducing the unwinding of the mRNAs secondary structures.</text>
</comment>
<comment type="similarity">
    <text evidence="2 8">Belongs to the eukaryotic initiation factor 4E family.</text>
</comment>
<proteinExistence type="inferred from homology"/>
<dbReference type="SUPFAM" id="SSF55418">
    <property type="entry name" value="eIF4e-like"/>
    <property type="match status" value="1"/>
</dbReference>
<dbReference type="InterPro" id="IPR019770">
    <property type="entry name" value="TIF_eIF_4E_CS"/>
</dbReference>
<dbReference type="EMBL" id="ML977142">
    <property type="protein sequence ID" value="KAF1990217.1"/>
    <property type="molecule type" value="Genomic_DNA"/>
</dbReference>
<dbReference type="PANTHER" id="PTHR11960:SF8">
    <property type="entry name" value="EUKARYOTIC TRANSLATION INITIATION FACTOR 4E1-RELATED"/>
    <property type="match status" value="1"/>
</dbReference>
<dbReference type="GO" id="GO:0006417">
    <property type="term" value="P:regulation of translation"/>
    <property type="evidence" value="ECO:0007669"/>
    <property type="project" value="UniProtKB-KW"/>
</dbReference>
<evidence type="ECO:0000256" key="9">
    <source>
        <dbReference type="SAM" id="MobiDB-lite"/>
    </source>
</evidence>
<dbReference type="GO" id="GO:0003743">
    <property type="term" value="F:translation initiation factor activity"/>
    <property type="evidence" value="ECO:0007669"/>
    <property type="project" value="UniProtKB-KW"/>
</dbReference>
<gene>
    <name evidence="10" type="ORF">K402DRAFT_389846</name>
</gene>
<dbReference type="FunFam" id="3.30.760.10:FF:000004">
    <property type="entry name" value="Eukaryotic translation initiation factor 4E-1"/>
    <property type="match status" value="1"/>
</dbReference>
<keyword evidence="11" id="KW-1185">Reference proteome</keyword>
<evidence type="ECO:0000256" key="8">
    <source>
        <dbReference type="RuleBase" id="RU004374"/>
    </source>
</evidence>
<dbReference type="InterPro" id="IPR023398">
    <property type="entry name" value="TIF_eIF4e-like"/>
</dbReference>
<keyword evidence="6 8" id="KW-0648">Protein biosynthesis</keyword>
<dbReference type="GO" id="GO:0016281">
    <property type="term" value="C:eukaryotic translation initiation factor 4F complex"/>
    <property type="evidence" value="ECO:0007669"/>
    <property type="project" value="TreeGrafter"/>
</dbReference>
<dbReference type="Gene3D" id="3.30.760.10">
    <property type="entry name" value="RNA Cap, Translation Initiation Factor Eif4e"/>
    <property type="match status" value="1"/>
</dbReference>
<sequence>MADVAPAQTGANPQSPVPLDSIPISPEGALNGTVAVKSEKPAHSETDLVTVFHNPDNFNVKHPLMNHWTLWFTKPPSGKGDNWNDLLKEVITFETVEEFWGIYNNITLTSELALKSDYHLFKKGVRPEWEDPQNKHGGKWSYSFKEKKSIPIDSLWLHVMLAAIGETLEDDGDGEVMGVVVNVRKAFFRIGLWTRTVGKSVPGGGDGNNAGGKGRTTEQGKDVLMKIGKRFKEAIGLGDTEQVEFSGHMDAAHAGSTRAKAKFTI</sequence>
<evidence type="ECO:0000256" key="5">
    <source>
        <dbReference type="ARBA" id="ARBA00022884"/>
    </source>
</evidence>
<evidence type="ECO:0000256" key="1">
    <source>
        <dbReference type="ARBA" id="ARBA00003021"/>
    </source>
</evidence>